<gene>
    <name evidence="1" type="ORF">H8S23_05510</name>
</gene>
<name>A0A923L0R5_9FIRM</name>
<proteinExistence type="predicted"/>
<dbReference type="RefSeq" id="WP_186887331.1">
    <property type="nucleotide sequence ID" value="NZ_JACONZ010000002.1"/>
</dbReference>
<accession>A0A923L0R5</accession>
<organism evidence="1 2">
    <name type="scientific">Anaerofilum hominis</name>
    <dbReference type="NCBI Taxonomy" id="2763016"/>
    <lineage>
        <taxon>Bacteria</taxon>
        <taxon>Bacillati</taxon>
        <taxon>Bacillota</taxon>
        <taxon>Clostridia</taxon>
        <taxon>Eubacteriales</taxon>
        <taxon>Oscillospiraceae</taxon>
        <taxon>Anaerofilum</taxon>
    </lineage>
</organism>
<evidence type="ECO:0000313" key="2">
    <source>
        <dbReference type="Proteomes" id="UP000659630"/>
    </source>
</evidence>
<protein>
    <submittedName>
        <fullName evidence="1">Uncharacterized protein</fullName>
    </submittedName>
</protein>
<evidence type="ECO:0000313" key="1">
    <source>
        <dbReference type="EMBL" id="MBC5580955.1"/>
    </source>
</evidence>
<dbReference type="Proteomes" id="UP000659630">
    <property type="component" value="Unassembled WGS sequence"/>
</dbReference>
<dbReference type="EMBL" id="JACONZ010000002">
    <property type="protein sequence ID" value="MBC5580955.1"/>
    <property type="molecule type" value="Genomic_DNA"/>
</dbReference>
<dbReference type="AlphaFoldDB" id="A0A923L0R5"/>
<reference evidence="1" key="1">
    <citation type="submission" date="2020-08" db="EMBL/GenBank/DDBJ databases">
        <title>Genome public.</title>
        <authorList>
            <person name="Liu C."/>
            <person name="Sun Q."/>
        </authorList>
    </citation>
    <scope>NUCLEOTIDE SEQUENCE</scope>
    <source>
        <strain evidence="1">BX8</strain>
    </source>
</reference>
<keyword evidence="2" id="KW-1185">Reference proteome</keyword>
<comment type="caution">
    <text evidence="1">The sequence shown here is derived from an EMBL/GenBank/DDBJ whole genome shotgun (WGS) entry which is preliminary data.</text>
</comment>
<sequence>MKKFLRVLALFLLPVALLYGLFAAVLTSTRELAGMEEIVAATLDGSLVLYGTSHHENFAAYKLRVTGALAPRLLVLGTSRSMQLRGEFFSEKSFYNAGGAVRNMADYEDFLRRLPEEALPQTLLLVLDQNMFNTNWRQSSPADPQGYGDLKMDFFDTLLRTGLDYGNRKFSILKTLLPRQGIYGLAAAARGMGFAADGSYRYGSTAEKNLGQPEKNFADTYRNIDFGELRFAYGDAPDALALSQLDSLLDFCAEKGIRVAGFLPPFPPSVNWRMAQNGGYGYLDTLGEELARRFAGCGGEFYDFTAVDSDDDEYLDGFHGGDRVYARIAVQLSEKSDILSKSIDLVTLEKLLGENGGNPRILP</sequence>